<evidence type="ECO:0000256" key="1">
    <source>
        <dbReference type="SAM" id="MobiDB-lite"/>
    </source>
</evidence>
<keyword evidence="3" id="KW-1185">Reference proteome</keyword>
<proteinExistence type="predicted"/>
<dbReference type="AlphaFoldDB" id="A0AAV7SMR3"/>
<evidence type="ECO:0000313" key="2">
    <source>
        <dbReference type="EMBL" id="KAJ1165397.1"/>
    </source>
</evidence>
<accession>A0AAV7SMR3</accession>
<dbReference type="Proteomes" id="UP001066276">
    <property type="component" value="Chromosome 4_2"/>
</dbReference>
<organism evidence="2 3">
    <name type="scientific">Pleurodeles waltl</name>
    <name type="common">Iberian ribbed newt</name>
    <dbReference type="NCBI Taxonomy" id="8319"/>
    <lineage>
        <taxon>Eukaryota</taxon>
        <taxon>Metazoa</taxon>
        <taxon>Chordata</taxon>
        <taxon>Craniata</taxon>
        <taxon>Vertebrata</taxon>
        <taxon>Euteleostomi</taxon>
        <taxon>Amphibia</taxon>
        <taxon>Batrachia</taxon>
        <taxon>Caudata</taxon>
        <taxon>Salamandroidea</taxon>
        <taxon>Salamandridae</taxon>
        <taxon>Pleurodelinae</taxon>
        <taxon>Pleurodeles</taxon>
    </lineage>
</organism>
<protein>
    <submittedName>
        <fullName evidence="2">Uncharacterized protein</fullName>
    </submittedName>
</protein>
<name>A0AAV7SMR3_PLEWA</name>
<comment type="caution">
    <text evidence="2">The sequence shown here is derived from an EMBL/GenBank/DDBJ whole genome shotgun (WGS) entry which is preliminary data.</text>
</comment>
<reference evidence="2" key="1">
    <citation type="journal article" date="2022" name="bioRxiv">
        <title>Sequencing and chromosome-scale assembly of the giantPleurodeles waltlgenome.</title>
        <authorList>
            <person name="Brown T."/>
            <person name="Elewa A."/>
            <person name="Iarovenko S."/>
            <person name="Subramanian E."/>
            <person name="Araus A.J."/>
            <person name="Petzold A."/>
            <person name="Susuki M."/>
            <person name="Suzuki K.-i.T."/>
            <person name="Hayashi T."/>
            <person name="Toyoda A."/>
            <person name="Oliveira C."/>
            <person name="Osipova E."/>
            <person name="Leigh N.D."/>
            <person name="Simon A."/>
            <person name="Yun M.H."/>
        </authorList>
    </citation>
    <scope>NUCLEOTIDE SEQUENCE</scope>
    <source>
        <strain evidence="2">20211129_DDA</strain>
        <tissue evidence="2">Liver</tissue>
    </source>
</reference>
<feature type="region of interest" description="Disordered" evidence="1">
    <location>
        <begin position="58"/>
        <end position="77"/>
    </location>
</feature>
<gene>
    <name evidence="2" type="ORF">NDU88_005825</name>
</gene>
<sequence length="77" mass="8422">MSTILETAQKLECIPEIVVTLACHARSRMGYPHMDAARYQRGIAVNLAPAAVVYKMQSLGHPHGKPSQDTTRSESAE</sequence>
<dbReference type="EMBL" id="JANPWB010000008">
    <property type="protein sequence ID" value="KAJ1165397.1"/>
    <property type="molecule type" value="Genomic_DNA"/>
</dbReference>
<evidence type="ECO:0000313" key="3">
    <source>
        <dbReference type="Proteomes" id="UP001066276"/>
    </source>
</evidence>